<dbReference type="CDD" id="cd01555">
    <property type="entry name" value="UdpNAET"/>
    <property type="match status" value="1"/>
</dbReference>
<evidence type="ECO:0000259" key="13">
    <source>
        <dbReference type="Pfam" id="PF00275"/>
    </source>
</evidence>
<dbReference type="InterPro" id="IPR001986">
    <property type="entry name" value="Enolpyruvate_Tfrase_dom"/>
</dbReference>
<dbReference type="Pfam" id="PF00275">
    <property type="entry name" value="EPSP_synthase"/>
    <property type="match status" value="1"/>
</dbReference>
<dbReference type="GO" id="GO:0005737">
    <property type="term" value="C:cytoplasm"/>
    <property type="evidence" value="ECO:0007669"/>
    <property type="project" value="UniProtKB-SubCell"/>
</dbReference>
<dbReference type="UniPathway" id="UPA00219"/>
<evidence type="ECO:0000256" key="10">
    <source>
        <dbReference type="ARBA" id="ARBA00038367"/>
    </source>
</evidence>
<evidence type="ECO:0000256" key="12">
    <source>
        <dbReference type="HAMAP-Rule" id="MF_00111"/>
    </source>
</evidence>
<dbReference type="Proteomes" id="UP000034135">
    <property type="component" value="Unassembled WGS sequence"/>
</dbReference>
<dbReference type="GO" id="GO:0009252">
    <property type="term" value="P:peptidoglycan biosynthetic process"/>
    <property type="evidence" value="ECO:0007669"/>
    <property type="project" value="UniProtKB-UniRule"/>
</dbReference>
<feature type="binding site" evidence="12">
    <location>
        <position position="92"/>
    </location>
    <ligand>
        <name>UDP-N-acetyl-alpha-D-glucosamine</name>
        <dbReference type="ChEBI" id="CHEBI:57705"/>
    </ligand>
</feature>
<dbReference type="NCBIfam" id="NF006873">
    <property type="entry name" value="PRK09369.1"/>
    <property type="match status" value="1"/>
</dbReference>
<comment type="caution">
    <text evidence="14">The sequence shown here is derived from an EMBL/GenBank/DDBJ whole genome shotgun (WGS) entry which is preliminary data.</text>
</comment>
<organism evidence="14 15">
    <name type="scientific">Candidatus Daviesbacteria bacterium GW2011_GWA1_42_6</name>
    <dbReference type="NCBI Taxonomy" id="1618420"/>
    <lineage>
        <taxon>Bacteria</taxon>
        <taxon>Candidatus Daviesiibacteriota</taxon>
    </lineage>
</organism>
<evidence type="ECO:0000256" key="11">
    <source>
        <dbReference type="ARBA" id="ARBA00047527"/>
    </source>
</evidence>
<dbReference type="GO" id="GO:0008360">
    <property type="term" value="P:regulation of cell shape"/>
    <property type="evidence" value="ECO:0007669"/>
    <property type="project" value="UniProtKB-KW"/>
</dbReference>
<dbReference type="GO" id="GO:0071555">
    <property type="term" value="P:cell wall organization"/>
    <property type="evidence" value="ECO:0007669"/>
    <property type="project" value="UniProtKB-KW"/>
</dbReference>
<dbReference type="PANTHER" id="PTHR43783:SF1">
    <property type="entry name" value="UDP-N-ACETYLGLUCOSAMINE 1-CARBOXYVINYLTRANSFERASE"/>
    <property type="match status" value="1"/>
</dbReference>
<feature type="active site" description="Proton donor" evidence="12">
    <location>
        <position position="116"/>
    </location>
</feature>
<feature type="domain" description="Enolpyruvate transferase" evidence="13">
    <location>
        <begin position="6"/>
        <end position="408"/>
    </location>
</feature>
<keyword evidence="3 12" id="KW-0963">Cytoplasm</keyword>
<evidence type="ECO:0000256" key="2">
    <source>
        <dbReference type="ARBA" id="ARBA00004752"/>
    </source>
</evidence>
<keyword evidence="6 12" id="KW-0133">Cell shape</keyword>
<keyword evidence="7 12" id="KW-0573">Peptidoglycan synthesis</keyword>
<evidence type="ECO:0000256" key="1">
    <source>
        <dbReference type="ARBA" id="ARBA00004496"/>
    </source>
</evidence>
<dbReference type="GO" id="GO:0019277">
    <property type="term" value="P:UDP-N-acetylgalactosamine biosynthetic process"/>
    <property type="evidence" value="ECO:0007669"/>
    <property type="project" value="InterPro"/>
</dbReference>
<evidence type="ECO:0000256" key="7">
    <source>
        <dbReference type="ARBA" id="ARBA00022984"/>
    </source>
</evidence>
<evidence type="ECO:0000256" key="8">
    <source>
        <dbReference type="ARBA" id="ARBA00023306"/>
    </source>
</evidence>
<gene>
    <name evidence="12" type="primary">murA</name>
    <name evidence="14" type="ORF">UV33_C0001G0009</name>
</gene>
<comment type="function">
    <text evidence="12">Cell wall formation. Adds enolpyruvyl to UDP-N-acetylglucosamine.</text>
</comment>
<comment type="similarity">
    <text evidence="10 12">Belongs to the EPSP synthase family. MurA subfamily.</text>
</comment>
<evidence type="ECO:0000256" key="6">
    <source>
        <dbReference type="ARBA" id="ARBA00022960"/>
    </source>
</evidence>
<dbReference type="AlphaFoldDB" id="A0A0G1D3Q8"/>
<evidence type="ECO:0000313" key="15">
    <source>
        <dbReference type="Proteomes" id="UP000034135"/>
    </source>
</evidence>
<dbReference type="PANTHER" id="PTHR43783">
    <property type="entry name" value="UDP-N-ACETYLGLUCOSAMINE 1-CARBOXYVINYLTRANSFERASE"/>
    <property type="match status" value="1"/>
</dbReference>
<dbReference type="EC" id="2.5.1.7" evidence="12"/>
<comment type="caution">
    <text evidence="12">Lacks conserved residue(s) required for the propagation of feature annotation.</text>
</comment>
<proteinExistence type="inferred from homology"/>
<evidence type="ECO:0000256" key="5">
    <source>
        <dbReference type="ARBA" id="ARBA00022679"/>
    </source>
</evidence>
<dbReference type="GO" id="GO:0051301">
    <property type="term" value="P:cell division"/>
    <property type="evidence" value="ECO:0007669"/>
    <property type="project" value="UniProtKB-KW"/>
</dbReference>
<feature type="binding site" evidence="12">
    <location>
        <position position="328"/>
    </location>
    <ligand>
        <name>UDP-N-acetyl-alpha-D-glucosamine</name>
        <dbReference type="ChEBI" id="CHEBI:57705"/>
    </ligand>
</feature>
<dbReference type="PATRIC" id="fig|1618420.3.peg.9"/>
<dbReference type="NCBIfam" id="TIGR01072">
    <property type="entry name" value="murA"/>
    <property type="match status" value="1"/>
</dbReference>
<evidence type="ECO:0000313" key="14">
    <source>
        <dbReference type="EMBL" id="KKS65531.1"/>
    </source>
</evidence>
<evidence type="ECO:0000256" key="9">
    <source>
        <dbReference type="ARBA" id="ARBA00023316"/>
    </source>
</evidence>
<feature type="binding site" evidence="12">
    <location>
        <position position="306"/>
    </location>
    <ligand>
        <name>UDP-N-acetyl-alpha-D-glucosamine</name>
        <dbReference type="ChEBI" id="CHEBI:57705"/>
    </ligand>
</feature>
<keyword evidence="9 12" id="KW-0961">Cell wall biogenesis/degradation</keyword>
<protein>
    <recommendedName>
        <fullName evidence="12">UDP-N-acetylglucosamine 1-carboxyvinyltransferase</fullName>
        <ecNumber evidence="12">2.5.1.7</ecNumber>
    </recommendedName>
    <alternativeName>
        <fullName evidence="12">Enoylpyruvate transferase</fullName>
    </alternativeName>
    <alternativeName>
        <fullName evidence="12">UDP-N-acetylglucosamine enolpyruvyl transferase</fullName>
        <shortName evidence="12">EPT</shortName>
    </alternativeName>
</protein>
<evidence type="ECO:0000256" key="3">
    <source>
        <dbReference type="ARBA" id="ARBA00022490"/>
    </source>
</evidence>
<dbReference type="InterPro" id="IPR050068">
    <property type="entry name" value="MurA_subfamily"/>
</dbReference>
<keyword evidence="8 12" id="KW-0131">Cell cycle</keyword>
<sequence length="419" mass="45333">MAKYIIQGGTRLKGKIKISGNKNAVLPCLAAALLTEEEVVIRNVPDISDVDVFLEIFQSLGVKTERGDGFIKVHAGKVSSFLLPEELSSKLRASILFVGPLLARLGSAEFSHPGGDVIGKRSIEAHIQGLIDLGFEFEREDRKYFGKRGDKAFRSCRIFLEEASVTATENLLLAAALSPVTITLQNCAQEPHIVDLCNMLVEMGVSIKGIGSSLIIITGAGRLKGVDFSVGIDYVEFGTYAIAAGITGGEIEIEKCTLVGMEPVINPLKKMGLEFIPNNGSIFISAKKINPIPKIITNIWPGFPTDLMSVVIILASQAEGVSLLHDWMYESRMFFVDKLISMGAHMTIADPHRVLVYGPSKLMGRNLETPDIRAGMALVLAALVAKGESIINRAELIDRGYEDVVGKLLALGANIKKID</sequence>
<comment type="catalytic activity">
    <reaction evidence="11 12">
        <text>phosphoenolpyruvate + UDP-N-acetyl-alpha-D-glucosamine = UDP-N-acetyl-3-O-(1-carboxyvinyl)-alpha-D-glucosamine + phosphate</text>
        <dbReference type="Rhea" id="RHEA:18681"/>
        <dbReference type="ChEBI" id="CHEBI:43474"/>
        <dbReference type="ChEBI" id="CHEBI:57705"/>
        <dbReference type="ChEBI" id="CHEBI:58702"/>
        <dbReference type="ChEBI" id="CHEBI:68483"/>
        <dbReference type="EC" id="2.5.1.7"/>
    </reaction>
</comment>
<dbReference type="SUPFAM" id="SSF55205">
    <property type="entry name" value="EPT/RTPC-like"/>
    <property type="match status" value="1"/>
</dbReference>
<dbReference type="InterPro" id="IPR036968">
    <property type="entry name" value="Enolpyruvate_Tfrase_sf"/>
</dbReference>
<name>A0A0G1D3Q8_9BACT</name>
<dbReference type="GO" id="GO:0008760">
    <property type="term" value="F:UDP-N-acetylglucosamine 1-carboxyvinyltransferase activity"/>
    <property type="evidence" value="ECO:0007669"/>
    <property type="project" value="UniProtKB-UniRule"/>
</dbReference>
<reference evidence="14 15" key="1">
    <citation type="journal article" date="2015" name="Nature">
        <title>rRNA introns, odd ribosomes, and small enigmatic genomes across a large radiation of phyla.</title>
        <authorList>
            <person name="Brown C.T."/>
            <person name="Hug L.A."/>
            <person name="Thomas B.C."/>
            <person name="Sharon I."/>
            <person name="Castelle C.J."/>
            <person name="Singh A."/>
            <person name="Wilkins M.J."/>
            <person name="Williams K.H."/>
            <person name="Banfield J.F."/>
        </authorList>
    </citation>
    <scope>NUCLEOTIDE SEQUENCE [LARGE SCALE GENOMIC DNA]</scope>
</reference>
<dbReference type="InterPro" id="IPR013792">
    <property type="entry name" value="RNA3'P_cycl/enolpyr_Trfase_a/b"/>
</dbReference>
<evidence type="ECO:0000256" key="4">
    <source>
        <dbReference type="ARBA" id="ARBA00022618"/>
    </source>
</evidence>
<comment type="pathway">
    <text evidence="2 12">Cell wall biogenesis; peptidoglycan biosynthesis.</text>
</comment>
<dbReference type="InterPro" id="IPR005750">
    <property type="entry name" value="UDP_GlcNAc_COvinyl_MurA"/>
</dbReference>
<feature type="binding site" evidence="12">
    <location>
        <begin position="22"/>
        <end position="23"/>
    </location>
    <ligand>
        <name>phosphoenolpyruvate</name>
        <dbReference type="ChEBI" id="CHEBI:58702"/>
    </ligand>
</feature>
<keyword evidence="5 12" id="KW-0808">Transferase</keyword>
<dbReference type="Gene3D" id="3.65.10.10">
    <property type="entry name" value="Enolpyruvate transferase domain"/>
    <property type="match status" value="2"/>
</dbReference>
<keyword evidence="4 12" id="KW-0132">Cell division</keyword>
<comment type="subcellular location">
    <subcellularLocation>
        <location evidence="1 12">Cytoplasm</location>
    </subcellularLocation>
</comment>
<accession>A0A0G1D3Q8</accession>
<dbReference type="EMBL" id="LCEB01000001">
    <property type="protein sequence ID" value="KKS65531.1"/>
    <property type="molecule type" value="Genomic_DNA"/>
</dbReference>
<dbReference type="HAMAP" id="MF_00111">
    <property type="entry name" value="MurA"/>
    <property type="match status" value="1"/>
</dbReference>